<dbReference type="Proteomes" id="UP000279600">
    <property type="component" value="Chromosome"/>
</dbReference>
<dbReference type="KEGG" id="noj:EJ995_08655"/>
<name>A0A3S9MYI1_9FLAO</name>
<feature type="chain" id="PRO_5019104862" evidence="6">
    <location>
        <begin position="18"/>
        <end position="668"/>
    </location>
</feature>
<dbReference type="OrthoDB" id="5500612at2"/>
<protein>
    <submittedName>
        <fullName evidence="8">T9SS type A sorting domain-containing protein</fullName>
    </submittedName>
</protein>
<comment type="similarity">
    <text evidence="1">Belongs to the EndA/NucM nuclease family.</text>
</comment>
<evidence type="ECO:0000256" key="2">
    <source>
        <dbReference type="ARBA" id="ARBA00022722"/>
    </source>
</evidence>
<evidence type="ECO:0000256" key="4">
    <source>
        <dbReference type="ARBA" id="ARBA00022801"/>
    </source>
</evidence>
<dbReference type="Pfam" id="PF24346">
    <property type="entry name" value="DUF7507"/>
    <property type="match status" value="1"/>
</dbReference>
<keyword evidence="9" id="KW-1185">Reference proteome</keyword>
<dbReference type="PROSITE" id="PS51841">
    <property type="entry name" value="LTD"/>
    <property type="match status" value="1"/>
</dbReference>
<dbReference type="AlphaFoldDB" id="A0A3S9MYI1"/>
<dbReference type="InterPro" id="IPR001322">
    <property type="entry name" value="Lamin_tail_dom"/>
</dbReference>
<proteinExistence type="inferred from homology"/>
<dbReference type="EMBL" id="CP034549">
    <property type="protein sequence ID" value="AZQ44301.1"/>
    <property type="molecule type" value="Genomic_DNA"/>
</dbReference>
<dbReference type="Pfam" id="PF04231">
    <property type="entry name" value="Endonuclease_1"/>
    <property type="match status" value="1"/>
</dbReference>
<feature type="signal peptide" evidence="6">
    <location>
        <begin position="1"/>
        <end position="17"/>
    </location>
</feature>
<feature type="domain" description="LTD" evidence="7">
    <location>
        <begin position="422"/>
        <end position="604"/>
    </location>
</feature>
<keyword evidence="4" id="KW-0378">Hydrolase</keyword>
<dbReference type="InterPro" id="IPR026444">
    <property type="entry name" value="Secre_tail"/>
</dbReference>
<dbReference type="InterPro" id="IPR007346">
    <property type="entry name" value="Endonuclease-I"/>
</dbReference>
<feature type="compositionally biased region" description="Polar residues" evidence="5">
    <location>
        <begin position="151"/>
        <end position="163"/>
    </location>
</feature>
<dbReference type="SUPFAM" id="SSF54060">
    <property type="entry name" value="His-Me finger endonucleases"/>
    <property type="match status" value="1"/>
</dbReference>
<reference evidence="8 9" key="1">
    <citation type="submission" date="2018-12" db="EMBL/GenBank/DDBJ databases">
        <title>Complete genome of Nonlabens sp. MJ115.</title>
        <authorList>
            <person name="Choi H.S."/>
            <person name="Jung J."/>
        </authorList>
    </citation>
    <scope>NUCLEOTIDE SEQUENCE [LARGE SCALE GENOMIC DNA]</scope>
    <source>
        <strain evidence="8 9">MJ115</strain>
    </source>
</reference>
<evidence type="ECO:0000313" key="8">
    <source>
        <dbReference type="EMBL" id="AZQ44301.1"/>
    </source>
</evidence>
<dbReference type="RefSeq" id="WP_126447604.1">
    <property type="nucleotide sequence ID" value="NZ_CP034549.1"/>
</dbReference>
<keyword evidence="3 6" id="KW-0732">Signal</keyword>
<dbReference type="GO" id="GO:0016787">
    <property type="term" value="F:hydrolase activity"/>
    <property type="evidence" value="ECO:0007669"/>
    <property type="project" value="UniProtKB-KW"/>
</dbReference>
<feature type="region of interest" description="Disordered" evidence="5">
    <location>
        <begin position="148"/>
        <end position="171"/>
    </location>
</feature>
<dbReference type="GO" id="GO:0004518">
    <property type="term" value="F:nuclease activity"/>
    <property type="evidence" value="ECO:0007669"/>
    <property type="project" value="UniProtKB-KW"/>
</dbReference>
<dbReference type="NCBIfam" id="TIGR04183">
    <property type="entry name" value="Por_Secre_tail"/>
    <property type="match status" value="1"/>
</dbReference>
<sequence>MKNVTLFFLLLAALATAQPPAGYYDDAQGLDGFELKTALSQIISDGYNGRSYNALLTLYQTSDNDEFYDGGTQTNTILDIYSENPDGPDPYNYEFSENCGNVGAEGTCYNREHIFPQGRFNSQEPMRSDAHHVVPTDGSVNGARGSWPFSEVNNPEYTSSNGSKRGPSSVDGYSGTAFEPIDEFKGDVARSLLYFATRYQDRFDDSSWDSPNVDRDPRDGSRGQFYEDWYINLLLKWHAEDPVSDREIDRNNEIFEHQNNRNPFIDVPQYVNQIWGTPEETNILAVTLSGTYVDLNNDDEVNVGDEIQYTYTITNRGTSTVWQISVGAEKGIFEEPKNLESLAPGLSSEIPSGILRYSITQEDIDSECNCVSNQVTATGNSEETLDGEIVTAISDDPDDDTNVDTDNDEFPDDRTVVSLEARDGSTESSELFISEYIEGSGVNKAIEIANFTGEAVDLSNYSLQRDTNGGGNWSSDTPLTGTLADGEVFVIANSGADSEITDEADVLVNSGTALDFNGNDPVGLFKNDELIDIVGNFGGGGADFAQNVTLVRKPEVTGPTVSFNLAAEWNEFPINTFDDLGSHTFGTTASVGDEVLANLLLYPNPSSTGLFFIKGDIQQPTVTVYDLAGRQIKKERVLGDSFIVEKAGIYIVKIEFADAVRSFKVVVE</sequence>
<accession>A0A3S9MYI1</accession>
<dbReference type="InterPro" id="IPR044925">
    <property type="entry name" value="His-Me_finger_sf"/>
</dbReference>
<evidence type="ECO:0000256" key="5">
    <source>
        <dbReference type="SAM" id="MobiDB-lite"/>
    </source>
</evidence>
<evidence type="ECO:0000259" key="7">
    <source>
        <dbReference type="PROSITE" id="PS51841"/>
    </source>
</evidence>
<dbReference type="PANTHER" id="PTHR33607:SF2">
    <property type="entry name" value="ENDONUCLEASE-1"/>
    <property type="match status" value="1"/>
</dbReference>
<dbReference type="PANTHER" id="PTHR33607">
    <property type="entry name" value="ENDONUCLEASE-1"/>
    <property type="match status" value="1"/>
</dbReference>
<dbReference type="InterPro" id="IPR036415">
    <property type="entry name" value="Lamin_tail_dom_sf"/>
</dbReference>
<dbReference type="Pfam" id="PF00932">
    <property type="entry name" value="LTD"/>
    <property type="match status" value="1"/>
</dbReference>
<evidence type="ECO:0000256" key="1">
    <source>
        <dbReference type="ARBA" id="ARBA00006429"/>
    </source>
</evidence>
<evidence type="ECO:0000256" key="6">
    <source>
        <dbReference type="SAM" id="SignalP"/>
    </source>
</evidence>
<gene>
    <name evidence="8" type="ORF">EJ995_08655</name>
</gene>
<keyword evidence="2" id="KW-0540">Nuclease</keyword>
<evidence type="ECO:0000256" key="3">
    <source>
        <dbReference type="ARBA" id="ARBA00022729"/>
    </source>
</evidence>
<dbReference type="SUPFAM" id="SSF74853">
    <property type="entry name" value="Lamin A/C globular tail domain"/>
    <property type="match status" value="1"/>
</dbReference>
<organism evidence="8 9">
    <name type="scientific">Nonlabens ponticola</name>
    <dbReference type="NCBI Taxonomy" id="2496866"/>
    <lineage>
        <taxon>Bacteria</taxon>
        <taxon>Pseudomonadati</taxon>
        <taxon>Bacteroidota</taxon>
        <taxon>Flavobacteriia</taxon>
        <taxon>Flavobacteriales</taxon>
        <taxon>Flavobacteriaceae</taxon>
        <taxon>Nonlabens</taxon>
    </lineage>
</organism>
<dbReference type="InterPro" id="IPR055354">
    <property type="entry name" value="DUF7507"/>
</dbReference>
<evidence type="ECO:0000313" key="9">
    <source>
        <dbReference type="Proteomes" id="UP000279600"/>
    </source>
</evidence>